<dbReference type="Proteomes" id="UP001201812">
    <property type="component" value="Unassembled WGS sequence"/>
</dbReference>
<evidence type="ECO:0000313" key="5">
    <source>
        <dbReference type="Proteomes" id="UP001201812"/>
    </source>
</evidence>
<evidence type="ECO:0000256" key="2">
    <source>
        <dbReference type="SAM" id="Phobius"/>
    </source>
</evidence>
<feature type="domain" description="F-box" evidence="3">
    <location>
        <begin position="1"/>
        <end position="46"/>
    </location>
</feature>
<organism evidence="4 5">
    <name type="scientific">Ditylenchus destructor</name>
    <dbReference type="NCBI Taxonomy" id="166010"/>
    <lineage>
        <taxon>Eukaryota</taxon>
        <taxon>Metazoa</taxon>
        <taxon>Ecdysozoa</taxon>
        <taxon>Nematoda</taxon>
        <taxon>Chromadorea</taxon>
        <taxon>Rhabditida</taxon>
        <taxon>Tylenchina</taxon>
        <taxon>Tylenchomorpha</taxon>
        <taxon>Sphaerularioidea</taxon>
        <taxon>Anguinidae</taxon>
        <taxon>Anguininae</taxon>
        <taxon>Ditylenchus</taxon>
    </lineage>
</organism>
<proteinExistence type="predicted"/>
<dbReference type="Pfam" id="PF00646">
    <property type="entry name" value="F-box"/>
    <property type="match status" value="1"/>
</dbReference>
<sequence>MATISLPNEVLLEVLKFVPYENATKLVQTSKSWAKLLQVQLNEQQIAIKTEIRRLESTDLGEEYRKFKSSYKRLVDDESQLIENFKAGIKDAFGISAQNDAIAEFNQRLQAIQNDKNAARIQYRPNARKRQPIIDKIERLESKLDHSRKPETLADLEFRRMSYEQDMCMMRLLGLIVLGAITLIAITLIRYLTDGEELPEYSVRLAIVSGIGLAVVLLLLVLAYQKLNVVYDKLVLKESRYENRKYI</sequence>
<keyword evidence="2" id="KW-0812">Transmembrane</keyword>
<keyword evidence="5" id="KW-1185">Reference proteome</keyword>
<keyword evidence="2" id="KW-1133">Transmembrane helix</keyword>
<feature type="transmembrane region" description="Helical" evidence="2">
    <location>
        <begin position="168"/>
        <end position="189"/>
    </location>
</feature>
<comment type="caution">
    <text evidence="4">The sequence shown here is derived from an EMBL/GenBank/DDBJ whole genome shotgun (WGS) entry which is preliminary data.</text>
</comment>
<dbReference type="InterPro" id="IPR001810">
    <property type="entry name" value="F-box_dom"/>
</dbReference>
<protein>
    <recommendedName>
        <fullName evidence="3">F-box domain-containing protein</fullName>
    </recommendedName>
</protein>
<dbReference type="SMART" id="SM00256">
    <property type="entry name" value="FBOX"/>
    <property type="match status" value="1"/>
</dbReference>
<dbReference type="InterPro" id="IPR036047">
    <property type="entry name" value="F-box-like_dom_sf"/>
</dbReference>
<reference evidence="4" key="1">
    <citation type="submission" date="2022-01" db="EMBL/GenBank/DDBJ databases">
        <title>Genome Sequence Resource for Two Populations of Ditylenchus destructor, the Migratory Endoparasitic Phytonematode.</title>
        <authorList>
            <person name="Zhang H."/>
            <person name="Lin R."/>
            <person name="Xie B."/>
        </authorList>
    </citation>
    <scope>NUCLEOTIDE SEQUENCE</scope>
    <source>
        <strain evidence="4">BazhouSP</strain>
    </source>
</reference>
<gene>
    <name evidence="4" type="ORF">DdX_17911</name>
</gene>
<dbReference type="PROSITE" id="PS50181">
    <property type="entry name" value="FBOX"/>
    <property type="match status" value="1"/>
</dbReference>
<dbReference type="AlphaFoldDB" id="A0AAD4QT48"/>
<dbReference type="SUPFAM" id="SSF81383">
    <property type="entry name" value="F-box domain"/>
    <property type="match status" value="1"/>
</dbReference>
<evidence type="ECO:0000259" key="3">
    <source>
        <dbReference type="PROSITE" id="PS50181"/>
    </source>
</evidence>
<evidence type="ECO:0000313" key="4">
    <source>
        <dbReference type="EMBL" id="KAI1698417.1"/>
    </source>
</evidence>
<keyword evidence="1" id="KW-0175">Coiled coil</keyword>
<name>A0AAD4QT48_9BILA</name>
<dbReference type="EMBL" id="JAKKPZ010000219">
    <property type="protein sequence ID" value="KAI1698417.1"/>
    <property type="molecule type" value="Genomic_DNA"/>
</dbReference>
<dbReference type="CDD" id="cd09917">
    <property type="entry name" value="F-box_SF"/>
    <property type="match status" value="1"/>
</dbReference>
<feature type="coiled-coil region" evidence="1">
    <location>
        <begin position="95"/>
        <end position="122"/>
    </location>
</feature>
<feature type="transmembrane region" description="Helical" evidence="2">
    <location>
        <begin position="201"/>
        <end position="224"/>
    </location>
</feature>
<accession>A0AAD4QT48</accession>
<keyword evidence="2" id="KW-0472">Membrane</keyword>
<evidence type="ECO:0000256" key="1">
    <source>
        <dbReference type="SAM" id="Coils"/>
    </source>
</evidence>